<keyword evidence="1" id="KW-1133">Transmembrane helix</keyword>
<gene>
    <name evidence="3" type="ORF">CBR_g45365</name>
</gene>
<protein>
    <submittedName>
        <fullName evidence="3">Uncharacterized protein</fullName>
    </submittedName>
</protein>
<feature type="chain" id="PRO_5017197101" evidence="2">
    <location>
        <begin position="19"/>
        <end position="480"/>
    </location>
</feature>
<dbReference type="Gramene" id="GBG87305">
    <property type="protein sequence ID" value="GBG87305"/>
    <property type="gene ID" value="CBR_g45365"/>
</dbReference>
<dbReference type="Proteomes" id="UP000265515">
    <property type="component" value="Unassembled WGS sequence"/>
</dbReference>
<name>A0A388LYF8_CHABU</name>
<organism evidence="3 4">
    <name type="scientific">Chara braunii</name>
    <name type="common">Braun's stonewort</name>
    <dbReference type="NCBI Taxonomy" id="69332"/>
    <lineage>
        <taxon>Eukaryota</taxon>
        <taxon>Viridiplantae</taxon>
        <taxon>Streptophyta</taxon>
        <taxon>Charophyceae</taxon>
        <taxon>Charales</taxon>
        <taxon>Characeae</taxon>
        <taxon>Chara</taxon>
    </lineage>
</organism>
<keyword evidence="1" id="KW-0812">Transmembrane</keyword>
<keyword evidence="2" id="KW-0732">Signal</keyword>
<keyword evidence="4" id="KW-1185">Reference proteome</keyword>
<dbReference type="AlphaFoldDB" id="A0A388LYF8"/>
<dbReference type="Gene3D" id="2.120.10.30">
    <property type="entry name" value="TolB, C-terminal domain"/>
    <property type="match status" value="1"/>
</dbReference>
<dbReference type="InterPro" id="IPR011042">
    <property type="entry name" value="6-blade_b-propeller_TolB-like"/>
</dbReference>
<comment type="caution">
    <text evidence="3">The sequence shown here is derived from an EMBL/GenBank/DDBJ whole genome shotgun (WGS) entry which is preliminary data.</text>
</comment>
<evidence type="ECO:0000313" key="4">
    <source>
        <dbReference type="Proteomes" id="UP000265515"/>
    </source>
</evidence>
<feature type="signal peptide" evidence="2">
    <location>
        <begin position="1"/>
        <end position="18"/>
    </location>
</feature>
<dbReference type="EMBL" id="BFEA01000606">
    <property type="protein sequence ID" value="GBG87305.1"/>
    <property type="molecule type" value="Genomic_DNA"/>
</dbReference>
<sequence>MTGILLLLSPHMTGLIFGVELIHGLNENSVEGEEEVPRSTLQAPPTLSTCTVEVTEDQQLMLEFVNAFAGVDPSDSQSTVLGSHYFDLQVYVSYNESDRRLYDVDFHVNELTDRMEEQTVTKVQSRVHTFQVSYQKGLTIFRNFRPLLERNSTNSSTPLYGILLENQNSRLLVADATESVIREVNLQENSNDSLALAADSILLRLDQRELGPYRISKRPTLADSQPDSMYYVAWADRIAAVASVDRTIGRPHRQHQHFELKTLAGPSTTPQYNLTTGFSDGAEGSEVRFDWPGITSRSVSADGRYLYIVDISNNAIRRVNTMTGATETIAGPPAQARRAAISASAPFPVTLELPYSLALTRDGCNLFVAEAQGGVIRWLKFDRSDGNVIESQVVVTCINRDGSQAPVRCVTLSDDDEFLFVGVQDWIYHYRVKTELLHKCTGGAQRTSLIDNIAGRMPPQRHFGMVTVSLAVVMYLALFV</sequence>
<reference evidence="3 4" key="1">
    <citation type="journal article" date="2018" name="Cell">
        <title>The Chara Genome: Secondary Complexity and Implications for Plant Terrestrialization.</title>
        <authorList>
            <person name="Nishiyama T."/>
            <person name="Sakayama H."/>
            <person name="Vries J.D."/>
            <person name="Buschmann H."/>
            <person name="Saint-Marcoux D."/>
            <person name="Ullrich K.K."/>
            <person name="Haas F.B."/>
            <person name="Vanderstraeten L."/>
            <person name="Becker D."/>
            <person name="Lang D."/>
            <person name="Vosolsobe S."/>
            <person name="Rombauts S."/>
            <person name="Wilhelmsson P.K.I."/>
            <person name="Janitza P."/>
            <person name="Kern R."/>
            <person name="Heyl A."/>
            <person name="Rumpler F."/>
            <person name="Villalobos L.I.A.C."/>
            <person name="Clay J.M."/>
            <person name="Skokan R."/>
            <person name="Toyoda A."/>
            <person name="Suzuki Y."/>
            <person name="Kagoshima H."/>
            <person name="Schijlen E."/>
            <person name="Tajeshwar N."/>
            <person name="Catarino B."/>
            <person name="Hetherington A.J."/>
            <person name="Saltykova A."/>
            <person name="Bonnot C."/>
            <person name="Breuninger H."/>
            <person name="Symeonidi A."/>
            <person name="Radhakrishnan G.V."/>
            <person name="Van Nieuwerburgh F."/>
            <person name="Deforce D."/>
            <person name="Chang C."/>
            <person name="Karol K.G."/>
            <person name="Hedrich R."/>
            <person name="Ulvskov P."/>
            <person name="Glockner G."/>
            <person name="Delwiche C.F."/>
            <person name="Petrasek J."/>
            <person name="Van de Peer Y."/>
            <person name="Friml J."/>
            <person name="Beilby M."/>
            <person name="Dolan L."/>
            <person name="Kohara Y."/>
            <person name="Sugano S."/>
            <person name="Fujiyama A."/>
            <person name="Delaux P.-M."/>
            <person name="Quint M."/>
            <person name="TheiBen G."/>
            <person name="Hagemann M."/>
            <person name="Harholt J."/>
            <person name="Dunand C."/>
            <person name="Zachgo S."/>
            <person name="Langdale J."/>
            <person name="Maumus F."/>
            <person name="Straeten D.V.D."/>
            <person name="Gould S.B."/>
            <person name="Rensing S.A."/>
        </authorList>
    </citation>
    <scope>NUCLEOTIDE SEQUENCE [LARGE SCALE GENOMIC DNA]</scope>
    <source>
        <strain evidence="3 4">S276</strain>
    </source>
</reference>
<evidence type="ECO:0000313" key="3">
    <source>
        <dbReference type="EMBL" id="GBG87305.1"/>
    </source>
</evidence>
<proteinExistence type="predicted"/>
<keyword evidence="1" id="KW-0472">Membrane</keyword>
<evidence type="ECO:0000256" key="2">
    <source>
        <dbReference type="SAM" id="SignalP"/>
    </source>
</evidence>
<evidence type="ECO:0000256" key="1">
    <source>
        <dbReference type="SAM" id="Phobius"/>
    </source>
</evidence>
<dbReference type="SUPFAM" id="SSF75011">
    <property type="entry name" value="3-carboxy-cis,cis-mucoante lactonizing enzyme"/>
    <property type="match status" value="1"/>
</dbReference>
<accession>A0A388LYF8</accession>
<feature type="transmembrane region" description="Helical" evidence="1">
    <location>
        <begin position="462"/>
        <end position="479"/>
    </location>
</feature>